<accession>A0ABR4NRK7</accession>
<keyword evidence="2" id="KW-0812">Transmembrane</keyword>
<feature type="compositionally biased region" description="Low complexity" evidence="1">
    <location>
        <begin position="239"/>
        <end position="251"/>
    </location>
</feature>
<name>A0ABR4NRK7_9SACH</name>
<sequence>MSTAQNNSRAPGGPAWTDTPAFQESYKKAIEFYNKDEVLDARDRLELSKKYTSIARAQFIGGWTGFSAVFVTPFAYQYYKTGAIRGVKVPRNFVLGLVAMVFSTQISGNMMYRKQINDLDPTGELTARLESDLNHPNESNQYGDVQAEDELLLKESNVSHEPKSRIQKEFEMMKLLNNGSAPKWAMYFYATYQNPRRRFPNPVEKMKELKDMQNQPLAPFLKQRDPFGLFKDQNKPADNDNTSTSPNNTKPTPVPMVKPSVPLEDPKYEKSWGTIRQSSSGSSQSAWDRVRGGDYQNLNGTNSDDEYDPFEEVSEPPELDKPTKDQFNKLIEQERNGGSGVF</sequence>
<proteinExistence type="predicted"/>
<feature type="compositionally biased region" description="Basic and acidic residues" evidence="1">
    <location>
        <begin position="318"/>
        <end position="335"/>
    </location>
</feature>
<organism evidence="3 4">
    <name type="scientific">Nakaseomyces bracarensis</name>
    <dbReference type="NCBI Taxonomy" id="273131"/>
    <lineage>
        <taxon>Eukaryota</taxon>
        <taxon>Fungi</taxon>
        <taxon>Dikarya</taxon>
        <taxon>Ascomycota</taxon>
        <taxon>Saccharomycotina</taxon>
        <taxon>Saccharomycetes</taxon>
        <taxon>Saccharomycetales</taxon>
        <taxon>Saccharomycetaceae</taxon>
        <taxon>Nakaseomyces</taxon>
    </lineage>
</organism>
<evidence type="ECO:0000256" key="1">
    <source>
        <dbReference type="SAM" id="MobiDB-lite"/>
    </source>
</evidence>
<feature type="compositionally biased region" description="Acidic residues" evidence="1">
    <location>
        <begin position="303"/>
        <end position="317"/>
    </location>
</feature>
<reference evidence="3 4" key="1">
    <citation type="submission" date="2024-05" db="EMBL/GenBank/DDBJ databases">
        <title>Long read based assembly of the Candida bracarensis genome reveals expanded adhesin content.</title>
        <authorList>
            <person name="Marcet-Houben M."/>
            <person name="Ksiezopolska E."/>
            <person name="Gabaldon T."/>
        </authorList>
    </citation>
    <scope>NUCLEOTIDE SEQUENCE [LARGE SCALE GENOMIC DNA]</scope>
    <source>
        <strain evidence="3 4">CBM6</strain>
    </source>
</reference>
<evidence type="ECO:0000313" key="4">
    <source>
        <dbReference type="Proteomes" id="UP001623330"/>
    </source>
</evidence>
<protein>
    <submittedName>
        <fullName evidence="3">Uncharacterized protein</fullName>
    </submittedName>
</protein>
<dbReference type="Proteomes" id="UP001623330">
    <property type="component" value="Unassembled WGS sequence"/>
</dbReference>
<evidence type="ECO:0000313" key="3">
    <source>
        <dbReference type="EMBL" id="KAL3230988.1"/>
    </source>
</evidence>
<dbReference type="InterPro" id="IPR012470">
    <property type="entry name" value="Pup1-like"/>
</dbReference>
<feature type="region of interest" description="Disordered" evidence="1">
    <location>
        <begin position="225"/>
        <end position="342"/>
    </location>
</feature>
<dbReference type="EMBL" id="JBEVYD010000008">
    <property type="protein sequence ID" value="KAL3230988.1"/>
    <property type="molecule type" value="Genomic_DNA"/>
</dbReference>
<gene>
    <name evidence="3" type="ORF">RNJ44_00627</name>
</gene>
<evidence type="ECO:0000256" key="2">
    <source>
        <dbReference type="SAM" id="Phobius"/>
    </source>
</evidence>
<feature type="transmembrane region" description="Helical" evidence="2">
    <location>
        <begin position="91"/>
        <end position="112"/>
    </location>
</feature>
<comment type="caution">
    <text evidence="3">The sequence shown here is derived from an EMBL/GenBank/DDBJ whole genome shotgun (WGS) entry which is preliminary data.</text>
</comment>
<keyword evidence="4" id="KW-1185">Reference proteome</keyword>
<dbReference type="Pfam" id="PF07954">
    <property type="entry name" value="DUF1689"/>
    <property type="match status" value="1"/>
</dbReference>
<keyword evidence="2" id="KW-1133">Transmembrane helix</keyword>
<keyword evidence="2" id="KW-0472">Membrane</keyword>
<feature type="transmembrane region" description="Helical" evidence="2">
    <location>
        <begin position="59"/>
        <end position="79"/>
    </location>
</feature>